<comment type="caution">
    <text evidence="6">The sequence shown here is derived from an EMBL/GenBank/DDBJ whole genome shotgun (WGS) entry which is preliminary data.</text>
</comment>
<feature type="non-terminal residue" evidence="6">
    <location>
        <position position="1"/>
    </location>
</feature>
<reference evidence="6 7" key="1">
    <citation type="journal article" date="2021" name="Nat. Plants">
        <title>The Taxus genome provides insights into paclitaxel biosynthesis.</title>
        <authorList>
            <person name="Xiong X."/>
            <person name="Gou J."/>
            <person name="Liao Q."/>
            <person name="Li Y."/>
            <person name="Zhou Q."/>
            <person name="Bi G."/>
            <person name="Li C."/>
            <person name="Du R."/>
            <person name="Wang X."/>
            <person name="Sun T."/>
            <person name="Guo L."/>
            <person name="Liang H."/>
            <person name="Lu P."/>
            <person name="Wu Y."/>
            <person name="Zhang Z."/>
            <person name="Ro D.K."/>
            <person name="Shang Y."/>
            <person name="Huang S."/>
            <person name="Yan J."/>
        </authorList>
    </citation>
    <scope>NUCLEOTIDE SEQUENCE [LARGE SCALE GENOMIC DNA]</scope>
    <source>
        <strain evidence="6">Ta-2019</strain>
    </source>
</reference>
<dbReference type="InterPro" id="IPR027417">
    <property type="entry name" value="P-loop_NTPase"/>
</dbReference>
<keyword evidence="4" id="KW-0067">ATP-binding</keyword>
<proteinExistence type="predicted"/>
<dbReference type="Gene3D" id="3.40.50.300">
    <property type="entry name" value="P-loop containing nucleotide triphosphate hydrolases"/>
    <property type="match status" value="1"/>
</dbReference>
<keyword evidence="7" id="KW-1185">Reference proteome</keyword>
<dbReference type="GO" id="GO:0070478">
    <property type="term" value="P:nuclear-transcribed mRNA catabolic process, 3'-5' exonucleolytic nonsense-mediated decay"/>
    <property type="evidence" value="ECO:0007669"/>
    <property type="project" value="TreeGrafter"/>
</dbReference>
<dbReference type="InterPro" id="IPR057416">
    <property type="entry name" value="SH3_ISE2"/>
</dbReference>
<dbReference type="SMART" id="SM00490">
    <property type="entry name" value="HELICc"/>
    <property type="match status" value="1"/>
</dbReference>
<accession>A0AA38CNM6</accession>
<evidence type="ECO:0000256" key="1">
    <source>
        <dbReference type="ARBA" id="ARBA00022741"/>
    </source>
</evidence>
<dbReference type="PANTHER" id="PTHR12131:SF1">
    <property type="entry name" value="ATP-DEPENDENT RNA HELICASE SUPV3L1, MITOCHONDRIAL-RELATED"/>
    <property type="match status" value="1"/>
</dbReference>
<dbReference type="AlphaFoldDB" id="A0AA38CNM6"/>
<dbReference type="Proteomes" id="UP000824469">
    <property type="component" value="Unassembled WGS sequence"/>
</dbReference>
<evidence type="ECO:0000256" key="3">
    <source>
        <dbReference type="ARBA" id="ARBA00022806"/>
    </source>
</evidence>
<dbReference type="Pfam" id="PF08148">
    <property type="entry name" value="DSHCT"/>
    <property type="match status" value="1"/>
</dbReference>
<dbReference type="Pfam" id="PF25446">
    <property type="entry name" value="SH3_ISE2"/>
    <property type="match status" value="1"/>
</dbReference>
<dbReference type="CDD" id="cd18795">
    <property type="entry name" value="SF2_C_Ski2"/>
    <property type="match status" value="1"/>
</dbReference>
<dbReference type="InterPro" id="IPR050699">
    <property type="entry name" value="RNA-DNA_Helicase"/>
</dbReference>
<gene>
    <name evidence="6" type="ORF">KI387_012325</name>
</gene>
<evidence type="ECO:0000313" key="7">
    <source>
        <dbReference type="Proteomes" id="UP000824469"/>
    </source>
</evidence>
<keyword evidence="3" id="KW-0347">Helicase</keyword>
<keyword evidence="1" id="KW-0547">Nucleotide-binding</keyword>
<dbReference type="SUPFAM" id="SSF52540">
    <property type="entry name" value="P-loop containing nucleoside triphosphate hydrolases"/>
    <property type="match status" value="1"/>
</dbReference>
<dbReference type="InterPro" id="IPR012961">
    <property type="entry name" value="Ski2/MTR4_C"/>
</dbReference>
<keyword evidence="2" id="KW-0378">Hydrolase</keyword>
<dbReference type="PANTHER" id="PTHR12131">
    <property type="entry name" value="ATP-DEPENDENT RNA AND DNA HELICASE"/>
    <property type="match status" value="1"/>
</dbReference>
<name>A0AA38CNM6_TAXCH</name>
<feature type="domain" description="Helicase C-terminal" evidence="5">
    <location>
        <begin position="104"/>
        <end position="275"/>
    </location>
</feature>
<protein>
    <recommendedName>
        <fullName evidence="5">Helicase C-terminal domain-containing protein</fullName>
    </recommendedName>
</protein>
<dbReference type="GO" id="GO:0004386">
    <property type="term" value="F:helicase activity"/>
    <property type="evidence" value="ECO:0007669"/>
    <property type="project" value="UniProtKB-KW"/>
</dbReference>
<evidence type="ECO:0000256" key="4">
    <source>
        <dbReference type="ARBA" id="ARBA00022840"/>
    </source>
</evidence>
<organism evidence="6 7">
    <name type="scientific">Taxus chinensis</name>
    <name type="common">Chinese yew</name>
    <name type="synonym">Taxus wallichiana var. chinensis</name>
    <dbReference type="NCBI Taxonomy" id="29808"/>
    <lineage>
        <taxon>Eukaryota</taxon>
        <taxon>Viridiplantae</taxon>
        <taxon>Streptophyta</taxon>
        <taxon>Embryophyta</taxon>
        <taxon>Tracheophyta</taxon>
        <taxon>Spermatophyta</taxon>
        <taxon>Pinopsida</taxon>
        <taxon>Pinidae</taxon>
        <taxon>Conifers II</taxon>
        <taxon>Cupressales</taxon>
        <taxon>Taxaceae</taxon>
        <taxon>Taxus</taxon>
    </lineage>
</organism>
<dbReference type="InterPro" id="IPR001650">
    <property type="entry name" value="Helicase_C-like"/>
</dbReference>
<evidence type="ECO:0000259" key="5">
    <source>
        <dbReference type="PROSITE" id="PS51194"/>
    </source>
</evidence>
<dbReference type="PROSITE" id="PS51194">
    <property type="entry name" value="HELICASE_CTER"/>
    <property type="match status" value="1"/>
</dbReference>
<evidence type="ECO:0000313" key="6">
    <source>
        <dbReference type="EMBL" id="KAH9300742.1"/>
    </source>
</evidence>
<evidence type="ECO:0000256" key="2">
    <source>
        <dbReference type="ARBA" id="ARBA00022801"/>
    </source>
</evidence>
<dbReference type="GO" id="GO:0055087">
    <property type="term" value="C:Ski complex"/>
    <property type="evidence" value="ECO:0007669"/>
    <property type="project" value="TreeGrafter"/>
</dbReference>
<sequence length="720" mass="81828">MPKGPMFRLGNVSETRNGRLSITRFLQKNSVSPYEYGTKRYKGRKVESRKYRNENSSHGDISELSEEEIKTIRRSQVPLVMDTLMHLRTRDMLPAIWFIFSRKGCDEAVQYLEDSGLLDDSERFKVHSALKKFRAQYPEAVRDNAVRYLLQGVAAHHAGCLPLWKSFIEEMFQQGLIKVVFATETLAAGINMPARTTVLSSVSKRGDSGHFMLSSNALLQMGGRAGRRGIDKEGHVVLIQTPFEGAEECCKLLFAGPDPLVSQFSASYGMVLNLLVGKRFTPNDQHSNVGNAVHVGRTLEEARALIEQSFGNYVSSEVMIAAKDQLEKNQREIEKLQLEISDQTLYENLKTKLSKDESEKFFVLLEQLRALRQERFIARQMLERVKVPALKTLLEKSSEGQIHFICLQYNDAKKTEHSIPALYVGKINSSSYIGLESKIEEWNPSIEDIDHDGEMIRDTKDISDNINGLEGQEVLPSYYVALGSDNSWYLFTEKWVKAIFKSGLPDVPLIPGDPPPREILMKRLEEVIAAWKNIGKSQYGDLWCAQGEIDTWSWSLSVPLLHDLPDGDEITMPEAFIEAQRIYRKCKRPVLDFEKRLRSSKWYKEFQRLSDLNHVKKENIERLIAKSNRIKARISQIEPTGWRDFLQVGEVLHEAQALDINTQLLYPLGETASKIRGANELWLAMAIRNKCLIGLKPTQLAAVCGSLVSEGMRIRPTKTS</sequence>
<dbReference type="GO" id="GO:0016787">
    <property type="term" value="F:hydrolase activity"/>
    <property type="evidence" value="ECO:0007669"/>
    <property type="project" value="UniProtKB-KW"/>
</dbReference>
<dbReference type="EMBL" id="JAHRHJ020000009">
    <property type="protein sequence ID" value="KAH9300742.1"/>
    <property type="molecule type" value="Genomic_DNA"/>
</dbReference>
<dbReference type="Gene3D" id="1.10.3380.30">
    <property type="match status" value="1"/>
</dbReference>
<dbReference type="GO" id="GO:0005524">
    <property type="term" value="F:ATP binding"/>
    <property type="evidence" value="ECO:0007669"/>
    <property type="project" value="UniProtKB-KW"/>
</dbReference>